<accession>A0A498M0N7</accession>
<dbReference type="Pfam" id="PF00059">
    <property type="entry name" value="Lectin_C"/>
    <property type="match status" value="1"/>
</dbReference>
<dbReference type="InterPro" id="IPR001304">
    <property type="entry name" value="C-type_lectin-like"/>
</dbReference>
<comment type="caution">
    <text evidence="4">The sequence shown here is derived from an EMBL/GenBank/DDBJ whole genome shotgun (WGS) entry which is preliminary data.</text>
</comment>
<keyword evidence="5" id="KW-1185">Reference proteome</keyword>
<evidence type="ECO:0000256" key="2">
    <source>
        <dbReference type="SAM" id="SignalP"/>
    </source>
</evidence>
<feature type="signal peptide" evidence="2">
    <location>
        <begin position="1"/>
        <end position="17"/>
    </location>
</feature>
<dbReference type="AlphaFoldDB" id="A0A498M0N7"/>
<name>A0A498M0N7_LABRO</name>
<feature type="domain" description="C-type lectin" evidence="3">
    <location>
        <begin position="139"/>
        <end position="208"/>
    </location>
</feature>
<keyword evidence="2" id="KW-0732">Signal</keyword>
<dbReference type="STRING" id="84645.A0A498M0N7"/>
<dbReference type="SUPFAM" id="SSF56436">
    <property type="entry name" value="C-type lectin-like"/>
    <property type="match status" value="1"/>
</dbReference>
<evidence type="ECO:0000313" key="4">
    <source>
        <dbReference type="EMBL" id="RXN10937.1"/>
    </source>
</evidence>
<dbReference type="InterPro" id="IPR016187">
    <property type="entry name" value="CTDL_fold"/>
</dbReference>
<proteinExistence type="predicted"/>
<evidence type="ECO:0000313" key="5">
    <source>
        <dbReference type="Proteomes" id="UP000290572"/>
    </source>
</evidence>
<sequence>MCFVLLICGVLLVFVILQHISITADKGQSKTYKDTIQVFNETINRLQNSYSDLMTKKDQLQEKFNVMSDELNKAYHKAENNLSKNYKDTIQVFNETMNRLQDSCSNLRTNKDQLQDKFNIMSDELKKAYQKVFQLSSGWFFMSSVLRNWSESRQYCKDRGADLVIIKTEVKQHFITSLINVDRERVWIGLTDINQEGKMQWVDNSTLEKGRIPFMLRSHLKEKLDSIEKAGIIASD</sequence>
<gene>
    <name evidence="4" type="ORF">ROHU_010726</name>
</gene>
<dbReference type="PANTHER" id="PTHR22802:SF471">
    <property type="entry name" value="CD209F ANTIGEN"/>
    <property type="match status" value="1"/>
</dbReference>
<dbReference type="InterPro" id="IPR016186">
    <property type="entry name" value="C-type_lectin-like/link_sf"/>
</dbReference>
<protein>
    <submittedName>
        <fullName evidence="4">CD209 antigen-like protein</fullName>
    </submittedName>
</protein>
<evidence type="ECO:0000256" key="1">
    <source>
        <dbReference type="SAM" id="Coils"/>
    </source>
</evidence>
<evidence type="ECO:0000259" key="3">
    <source>
        <dbReference type="PROSITE" id="PS50041"/>
    </source>
</evidence>
<reference evidence="4 5" key="1">
    <citation type="submission" date="2018-03" db="EMBL/GenBank/DDBJ databases">
        <title>Draft genome sequence of Rohu Carp (Labeo rohita).</title>
        <authorList>
            <person name="Das P."/>
            <person name="Kushwaha B."/>
            <person name="Joshi C.G."/>
            <person name="Kumar D."/>
            <person name="Nagpure N.S."/>
            <person name="Sahoo L."/>
            <person name="Das S.P."/>
            <person name="Bit A."/>
            <person name="Patnaik S."/>
            <person name="Meher P.K."/>
            <person name="Jayasankar P."/>
            <person name="Koringa P.G."/>
            <person name="Patel N.V."/>
            <person name="Hinsu A.T."/>
            <person name="Kumar R."/>
            <person name="Pandey M."/>
            <person name="Agarwal S."/>
            <person name="Srivastava S."/>
            <person name="Singh M."/>
            <person name="Iquebal M.A."/>
            <person name="Jaiswal S."/>
            <person name="Angadi U.B."/>
            <person name="Kumar N."/>
            <person name="Raza M."/>
            <person name="Shah T.M."/>
            <person name="Rai A."/>
            <person name="Jena J.K."/>
        </authorList>
    </citation>
    <scope>NUCLEOTIDE SEQUENCE [LARGE SCALE GENOMIC DNA]</scope>
    <source>
        <strain evidence="4">DASCIFA01</strain>
        <tissue evidence="4">Testis</tissue>
    </source>
</reference>
<keyword evidence="1" id="KW-0175">Coiled coil</keyword>
<dbReference type="InterPro" id="IPR051004">
    <property type="entry name" value="DC-SIGN_domain-containing"/>
</dbReference>
<feature type="chain" id="PRO_5019858340" evidence="2">
    <location>
        <begin position="18"/>
        <end position="236"/>
    </location>
</feature>
<dbReference type="PANTHER" id="PTHR22802">
    <property type="entry name" value="C-TYPE LECTIN SUPERFAMILY MEMBER"/>
    <property type="match status" value="1"/>
</dbReference>
<feature type="coiled-coil region" evidence="1">
    <location>
        <begin position="43"/>
        <end position="131"/>
    </location>
</feature>
<dbReference type="EMBL" id="QBIY01013159">
    <property type="protein sequence ID" value="RXN10937.1"/>
    <property type="molecule type" value="Genomic_DNA"/>
</dbReference>
<organism evidence="4 5">
    <name type="scientific">Labeo rohita</name>
    <name type="common">Indian major carp</name>
    <name type="synonym">Cyprinus rohita</name>
    <dbReference type="NCBI Taxonomy" id="84645"/>
    <lineage>
        <taxon>Eukaryota</taxon>
        <taxon>Metazoa</taxon>
        <taxon>Chordata</taxon>
        <taxon>Craniata</taxon>
        <taxon>Vertebrata</taxon>
        <taxon>Euteleostomi</taxon>
        <taxon>Actinopterygii</taxon>
        <taxon>Neopterygii</taxon>
        <taxon>Teleostei</taxon>
        <taxon>Ostariophysi</taxon>
        <taxon>Cypriniformes</taxon>
        <taxon>Cyprinidae</taxon>
        <taxon>Labeoninae</taxon>
        <taxon>Labeonini</taxon>
        <taxon>Labeo</taxon>
    </lineage>
</organism>
<dbReference type="PROSITE" id="PS50041">
    <property type="entry name" value="C_TYPE_LECTIN_2"/>
    <property type="match status" value="1"/>
</dbReference>
<dbReference type="Proteomes" id="UP000290572">
    <property type="component" value="Unassembled WGS sequence"/>
</dbReference>
<dbReference type="Gene3D" id="3.10.100.10">
    <property type="entry name" value="Mannose-Binding Protein A, subunit A"/>
    <property type="match status" value="1"/>
</dbReference>